<dbReference type="Proteomes" id="UP000010297">
    <property type="component" value="Unassembled WGS sequence"/>
</dbReference>
<reference evidence="3 4" key="1">
    <citation type="submission" date="2012-02" db="EMBL/GenBank/DDBJ databases">
        <title>Whole genome shotgun sequence of Escherichia hermannii NBRC 105704.</title>
        <authorList>
            <person name="Yoshida I."/>
            <person name="Hosoyama A."/>
            <person name="Tsuchikane K."/>
            <person name="Katsumata H."/>
            <person name="Yamazaki S."/>
            <person name="Fujita N."/>
        </authorList>
    </citation>
    <scope>NUCLEOTIDE SEQUENCE [LARGE SCALE GENOMIC DNA]</scope>
    <source>
        <strain evidence="3 4">NBRC 105704</strain>
    </source>
</reference>
<dbReference type="InterPro" id="IPR001296">
    <property type="entry name" value="Glyco_trans_1"/>
</dbReference>
<dbReference type="GO" id="GO:0009103">
    <property type="term" value="P:lipopolysaccharide biosynthetic process"/>
    <property type="evidence" value="ECO:0007669"/>
    <property type="project" value="TreeGrafter"/>
</dbReference>
<dbReference type="PANTHER" id="PTHR46401:SF2">
    <property type="entry name" value="GLYCOSYLTRANSFERASE WBBK-RELATED"/>
    <property type="match status" value="1"/>
</dbReference>
<evidence type="ECO:0000313" key="3">
    <source>
        <dbReference type="EMBL" id="GAB51561.1"/>
    </source>
</evidence>
<organism evidence="3 4">
    <name type="scientific">Atlantibacter hermannii NBRC 105704</name>
    <dbReference type="NCBI Taxonomy" id="1115512"/>
    <lineage>
        <taxon>Bacteria</taxon>
        <taxon>Pseudomonadati</taxon>
        <taxon>Pseudomonadota</taxon>
        <taxon>Gammaproteobacteria</taxon>
        <taxon>Enterobacterales</taxon>
        <taxon>Enterobacteriaceae</taxon>
        <taxon>Atlantibacter</taxon>
    </lineage>
</organism>
<dbReference type="EMBL" id="BAFF01000003">
    <property type="protein sequence ID" value="GAB51561.1"/>
    <property type="molecule type" value="Genomic_DNA"/>
</dbReference>
<protein>
    <submittedName>
        <fullName evidence="3">Putative glycosyltransferase</fullName>
    </submittedName>
</protein>
<evidence type="ECO:0000313" key="4">
    <source>
        <dbReference type="Proteomes" id="UP000010297"/>
    </source>
</evidence>
<comment type="caution">
    <text evidence="3">The sequence shown here is derived from an EMBL/GenBank/DDBJ whole genome shotgun (WGS) entry which is preliminary data.</text>
</comment>
<dbReference type="AlphaFoldDB" id="H5V0Q3"/>
<dbReference type="RefSeq" id="WP_002434822.1">
    <property type="nucleotide sequence ID" value="NZ_BAFF01000003.1"/>
</dbReference>
<dbReference type="Pfam" id="PF00534">
    <property type="entry name" value="Glycos_transf_1"/>
    <property type="match status" value="1"/>
</dbReference>
<dbReference type="eggNOG" id="COG0438">
    <property type="taxonomic scope" value="Bacteria"/>
</dbReference>
<proteinExistence type="predicted"/>
<name>H5V0Q3_ATLHE</name>
<keyword evidence="4" id="KW-1185">Reference proteome</keyword>
<dbReference type="GO" id="GO:0016757">
    <property type="term" value="F:glycosyltransferase activity"/>
    <property type="evidence" value="ECO:0007669"/>
    <property type="project" value="InterPro"/>
</dbReference>
<feature type="domain" description="Glycosyl transferase family 1" evidence="2">
    <location>
        <begin position="201"/>
        <end position="322"/>
    </location>
</feature>
<dbReference type="GeneID" id="92827825"/>
<gene>
    <name evidence="3" type="ORF">EH105704_03_00650</name>
</gene>
<dbReference type="Gene3D" id="3.40.50.2000">
    <property type="entry name" value="Glycogen Phosphorylase B"/>
    <property type="match status" value="2"/>
</dbReference>
<dbReference type="PANTHER" id="PTHR46401">
    <property type="entry name" value="GLYCOSYLTRANSFERASE WBBK-RELATED"/>
    <property type="match status" value="1"/>
</dbReference>
<evidence type="ECO:0000259" key="2">
    <source>
        <dbReference type="Pfam" id="PF00534"/>
    </source>
</evidence>
<dbReference type="CDD" id="cd03809">
    <property type="entry name" value="GT4_MtfB-like"/>
    <property type="match status" value="1"/>
</dbReference>
<dbReference type="SUPFAM" id="SSF53756">
    <property type="entry name" value="UDP-Glycosyltransferase/glycogen phosphorylase"/>
    <property type="match status" value="1"/>
</dbReference>
<keyword evidence="1 3" id="KW-0808">Transferase</keyword>
<accession>H5V0Q3</accession>
<evidence type="ECO:0000256" key="1">
    <source>
        <dbReference type="ARBA" id="ARBA00022679"/>
    </source>
</evidence>
<sequence>MKVIFGTDAIKYPLTGIGRYAFELAKCLSDAPEISELLFLNGHRLTQQMPVVKENRSSTVGLKSLVKKNRLASEVYRLTAPWLKTNVLKNHKNAIYHGPNFYLPPRVDRCVVTFHDLSVFTLPQCHPPERVRYMRKELLHTVKRASVFIADSDFTRFELINYFNISESRVFTAKLACSGEFRPRPEEDITHVLGKYALTFKKYSLFTGSIEPRKNIATLLDAYERLPLPLRKQIPLVISGFKGWNSDALHRRFEKGEREGWLRYLGFTPASDLPALYAGAVSFLFPSLYEGFGLPVLEAMASGIPVVCSDSSSLPEVVGTCALMSNALDVDKLTTHILTSIQDNVWRENAIQLGLEHVKNFSWLRCANETINAYKHIELN</sequence>